<evidence type="ECO:0000313" key="1">
    <source>
        <dbReference type="EMBL" id="NRF67187.1"/>
    </source>
</evidence>
<sequence length="75" mass="8505">MSHCQHHHAAGHDAARFELLFISLFDEGRGYAFPCDADGRVDLDGLSDRVRLNYLYVRKMIGRDFSAPAVRPTLQ</sequence>
<evidence type="ECO:0000313" key="2">
    <source>
        <dbReference type="Proteomes" id="UP000737171"/>
    </source>
</evidence>
<organism evidence="1 2">
    <name type="scientific">Pseudaquabacterium terrae</name>
    <dbReference type="NCBI Taxonomy" id="2732868"/>
    <lineage>
        <taxon>Bacteria</taxon>
        <taxon>Pseudomonadati</taxon>
        <taxon>Pseudomonadota</taxon>
        <taxon>Betaproteobacteria</taxon>
        <taxon>Burkholderiales</taxon>
        <taxon>Sphaerotilaceae</taxon>
        <taxon>Pseudaquabacterium</taxon>
    </lineage>
</organism>
<dbReference type="RefSeq" id="WP_173122322.1">
    <property type="nucleotide sequence ID" value="NZ_JABRWJ010000003.1"/>
</dbReference>
<dbReference type="EMBL" id="JABRWJ010000003">
    <property type="protein sequence ID" value="NRF67187.1"/>
    <property type="molecule type" value="Genomic_DNA"/>
</dbReference>
<comment type="caution">
    <text evidence="1">The sequence shown here is derived from an EMBL/GenBank/DDBJ whole genome shotgun (WGS) entry which is preliminary data.</text>
</comment>
<reference evidence="1 2" key="1">
    <citation type="submission" date="2020-05" db="EMBL/GenBank/DDBJ databases">
        <title>Aquincola sp. isolate from soil.</title>
        <authorList>
            <person name="Han J."/>
            <person name="Kim D.-U."/>
        </authorList>
    </citation>
    <scope>NUCLEOTIDE SEQUENCE [LARGE SCALE GENOMIC DNA]</scope>
    <source>
        <strain evidence="1 2">S2</strain>
    </source>
</reference>
<name>A0ABX2EEY1_9BURK</name>
<protein>
    <submittedName>
        <fullName evidence="1">Uncharacterized protein</fullName>
    </submittedName>
</protein>
<accession>A0ABX2EEY1</accession>
<keyword evidence="2" id="KW-1185">Reference proteome</keyword>
<proteinExistence type="predicted"/>
<gene>
    <name evidence="1" type="ORF">HLB44_09350</name>
</gene>
<dbReference type="Proteomes" id="UP000737171">
    <property type="component" value="Unassembled WGS sequence"/>
</dbReference>